<evidence type="ECO:0000313" key="2">
    <source>
        <dbReference type="Proteomes" id="UP000467305"/>
    </source>
</evidence>
<dbReference type="AlphaFoldDB" id="A0A7J5APB9"/>
<evidence type="ECO:0000313" key="1">
    <source>
        <dbReference type="EMBL" id="KAB1159451.1"/>
    </source>
</evidence>
<gene>
    <name evidence="1" type="ORF">F7018_03830</name>
</gene>
<dbReference type="Gene3D" id="3.30.2310.20">
    <property type="entry name" value="RelE-like"/>
    <property type="match status" value="1"/>
</dbReference>
<name>A0A7J5APB9_9FLAO</name>
<dbReference type="InterPro" id="IPR035093">
    <property type="entry name" value="RelE/ParE_toxin_dom_sf"/>
</dbReference>
<protein>
    <recommendedName>
        <fullName evidence="3">Type II toxin-antitoxin system RelE/ParE family toxin</fullName>
    </recommendedName>
</protein>
<dbReference type="RefSeq" id="WP_150898670.1">
    <property type="nucleotide sequence ID" value="NZ_WAAU01000008.1"/>
</dbReference>
<organism evidence="1 2">
    <name type="scientific">Tenacibaculum aiptasiae</name>
    <dbReference type="NCBI Taxonomy" id="426481"/>
    <lineage>
        <taxon>Bacteria</taxon>
        <taxon>Pseudomonadati</taxon>
        <taxon>Bacteroidota</taxon>
        <taxon>Flavobacteriia</taxon>
        <taxon>Flavobacteriales</taxon>
        <taxon>Flavobacteriaceae</taxon>
        <taxon>Tenacibaculum</taxon>
    </lineage>
</organism>
<reference evidence="1 2" key="1">
    <citation type="submission" date="2019-09" db="EMBL/GenBank/DDBJ databases">
        <authorList>
            <person name="Cao W.R."/>
        </authorList>
    </citation>
    <scope>NUCLEOTIDE SEQUENCE [LARGE SCALE GENOMIC DNA]</scope>
    <source>
        <strain evidence="2">a4</strain>
    </source>
</reference>
<dbReference type="EMBL" id="WAAU01000008">
    <property type="protein sequence ID" value="KAB1159451.1"/>
    <property type="molecule type" value="Genomic_DNA"/>
</dbReference>
<comment type="caution">
    <text evidence="1">The sequence shown here is derived from an EMBL/GenBank/DDBJ whole genome shotgun (WGS) entry which is preliminary data.</text>
</comment>
<keyword evidence="2" id="KW-1185">Reference proteome</keyword>
<dbReference type="Proteomes" id="UP000467305">
    <property type="component" value="Unassembled WGS sequence"/>
</dbReference>
<proteinExistence type="predicted"/>
<accession>A0A7J5APB9</accession>
<sequence length="95" mass="11453">MKKIVISELASLENKENVAYLFKNFGKKVALNYLDFFDKVIELLEKGLYTGIYDERLNLRKILVVEQIYILYDQVDNDTYLIVSVWNNKRYPYWF</sequence>
<evidence type="ECO:0008006" key="3">
    <source>
        <dbReference type="Google" id="ProtNLM"/>
    </source>
</evidence>